<evidence type="ECO:0000256" key="8">
    <source>
        <dbReference type="ARBA" id="ARBA00039097"/>
    </source>
</evidence>
<proteinExistence type="inferred from homology"/>
<keyword evidence="5" id="KW-1278">Translocase</keyword>
<dbReference type="PROSITE" id="PS00154">
    <property type="entry name" value="ATPASE_E1_E2"/>
    <property type="match status" value="1"/>
</dbReference>
<dbReference type="SFLD" id="SFLDF00027">
    <property type="entry name" value="p-type_atpase"/>
    <property type="match status" value="1"/>
</dbReference>
<dbReference type="SFLD" id="SFLDS00003">
    <property type="entry name" value="Haloacid_Dehalogenase"/>
    <property type="match status" value="1"/>
</dbReference>
<keyword evidence="6 10" id="KW-1133">Transmembrane helix</keyword>
<dbReference type="GO" id="GO:0005886">
    <property type="term" value="C:plasma membrane"/>
    <property type="evidence" value="ECO:0007669"/>
    <property type="project" value="UniProtKB-SubCell"/>
</dbReference>
<dbReference type="PANTHER" id="PTHR48085:SF5">
    <property type="entry name" value="CADMIUM_ZINC-TRANSPORTING ATPASE HMA4-RELATED"/>
    <property type="match status" value="1"/>
</dbReference>
<evidence type="ECO:0000259" key="11">
    <source>
        <dbReference type="Pfam" id="PF00122"/>
    </source>
</evidence>
<dbReference type="PATRIC" id="fig|1081904.3.peg.2364"/>
<keyword evidence="12" id="KW-0378">Hydrolase</keyword>
<dbReference type="GO" id="GO:0016463">
    <property type="term" value="F:P-type zinc transporter activity"/>
    <property type="evidence" value="ECO:0007669"/>
    <property type="project" value="UniProtKB-EC"/>
</dbReference>
<keyword evidence="3 10" id="KW-0812">Transmembrane</keyword>
<comment type="subcellular location">
    <subcellularLocation>
        <location evidence="10">Cell membrane</location>
    </subcellularLocation>
    <subcellularLocation>
        <location evidence="1">Membrane</location>
    </subcellularLocation>
</comment>
<feature type="transmembrane region" description="Helical" evidence="10">
    <location>
        <begin position="262"/>
        <end position="283"/>
    </location>
</feature>
<dbReference type="Gene3D" id="3.40.1110.10">
    <property type="entry name" value="Calcium-transporting ATPase, cytoplasmic domain N"/>
    <property type="match status" value="1"/>
</dbReference>
<feature type="transmembrane region" description="Helical" evidence="10">
    <location>
        <begin position="12"/>
        <end position="31"/>
    </location>
</feature>
<dbReference type="RefSeq" id="WP_021584822.1">
    <property type="nucleotide sequence ID" value="NZ_AWET01000051.1"/>
</dbReference>
<evidence type="ECO:0000256" key="4">
    <source>
        <dbReference type="ARBA" id="ARBA00022723"/>
    </source>
</evidence>
<dbReference type="EMBL" id="AWET01000051">
    <property type="protein sequence ID" value="ERJ97797.1"/>
    <property type="molecule type" value="Genomic_DNA"/>
</dbReference>
<evidence type="ECO:0000256" key="7">
    <source>
        <dbReference type="ARBA" id="ARBA00023136"/>
    </source>
</evidence>
<name>U2KZS0_9BACT</name>
<dbReference type="EC" id="7.2.2.12" evidence="8"/>
<protein>
    <recommendedName>
        <fullName evidence="8">P-type Zn(2+) transporter</fullName>
        <ecNumber evidence="8">7.2.2.12</ecNumber>
    </recommendedName>
</protein>
<dbReference type="SUPFAM" id="SSF81653">
    <property type="entry name" value="Calcium ATPase, transduction domain A"/>
    <property type="match status" value="1"/>
</dbReference>
<dbReference type="Proteomes" id="UP000016600">
    <property type="component" value="Unassembled WGS sequence"/>
</dbReference>
<evidence type="ECO:0000313" key="13">
    <source>
        <dbReference type="Proteomes" id="UP000016600"/>
    </source>
</evidence>
<dbReference type="InterPro" id="IPR023299">
    <property type="entry name" value="ATPase_P-typ_cyto_dom_N"/>
</dbReference>
<dbReference type="InterPro" id="IPR059000">
    <property type="entry name" value="ATPase_P-type_domA"/>
</dbReference>
<feature type="domain" description="P-type ATPase A" evidence="11">
    <location>
        <begin position="147"/>
        <end position="246"/>
    </location>
</feature>
<dbReference type="InterPro" id="IPR008250">
    <property type="entry name" value="ATPase_P-typ_transduc_dom_A_sf"/>
</dbReference>
<feature type="transmembrane region" description="Helical" evidence="10">
    <location>
        <begin position="303"/>
        <end position="323"/>
    </location>
</feature>
<keyword evidence="10" id="KW-0067">ATP-binding</keyword>
<dbReference type="GO" id="GO:0046872">
    <property type="term" value="F:metal ion binding"/>
    <property type="evidence" value="ECO:0007669"/>
    <property type="project" value="UniProtKB-KW"/>
</dbReference>
<organism evidence="12 13">
    <name type="scientific">Hoylesella pleuritidis F0068</name>
    <dbReference type="NCBI Taxonomy" id="1081904"/>
    <lineage>
        <taxon>Bacteria</taxon>
        <taxon>Pseudomonadati</taxon>
        <taxon>Bacteroidota</taxon>
        <taxon>Bacteroidia</taxon>
        <taxon>Bacteroidales</taxon>
        <taxon>Prevotellaceae</taxon>
        <taxon>Hoylesella</taxon>
    </lineage>
</organism>
<evidence type="ECO:0000256" key="9">
    <source>
        <dbReference type="ARBA" id="ARBA00047308"/>
    </source>
</evidence>
<dbReference type="InterPro" id="IPR023298">
    <property type="entry name" value="ATPase_P-typ_TM_dom_sf"/>
</dbReference>
<comment type="similarity">
    <text evidence="2 10">Belongs to the cation transport ATPase (P-type) (TC 3.A.3) family. Type IB subfamily.</text>
</comment>
<evidence type="ECO:0000256" key="3">
    <source>
        <dbReference type="ARBA" id="ARBA00022692"/>
    </source>
</evidence>
<keyword evidence="4 10" id="KW-0479">Metal-binding</keyword>
<dbReference type="InterPro" id="IPR051014">
    <property type="entry name" value="Cation_Transport_ATPase_IB"/>
</dbReference>
<evidence type="ECO:0000256" key="5">
    <source>
        <dbReference type="ARBA" id="ARBA00022967"/>
    </source>
</evidence>
<reference evidence="12 13" key="1">
    <citation type="submission" date="2013-08" db="EMBL/GenBank/DDBJ databases">
        <authorList>
            <person name="Durkin A.S."/>
            <person name="Haft D.R."/>
            <person name="McCorrison J."/>
            <person name="Torralba M."/>
            <person name="Gillis M."/>
            <person name="Haft D.H."/>
            <person name="Methe B."/>
            <person name="Sutton G."/>
            <person name="Nelson K.E."/>
        </authorList>
    </citation>
    <scope>NUCLEOTIDE SEQUENCE [LARGE SCALE GENOMIC DNA]</scope>
    <source>
        <strain evidence="12 13">F0068</strain>
    </source>
</reference>
<dbReference type="NCBIfam" id="TIGR01512">
    <property type="entry name" value="ATPase-IB2_Cd"/>
    <property type="match status" value="1"/>
</dbReference>
<dbReference type="Gene3D" id="3.40.50.1000">
    <property type="entry name" value="HAD superfamily/HAD-like"/>
    <property type="match status" value="1"/>
</dbReference>
<gene>
    <name evidence="12" type="primary">cadA_1</name>
    <name evidence="12" type="ORF">HMPREF1218_0869</name>
</gene>
<dbReference type="InterPro" id="IPR036412">
    <property type="entry name" value="HAD-like_sf"/>
</dbReference>
<dbReference type="GO" id="GO:0005524">
    <property type="term" value="F:ATP binding"/>
    <property type="evidence" value="ECO:0007669"/>
    <property type="project" value="UniProtKB-UniRule"/>
</dbReference>
<dbReference type="InterPro" id="IPR044492">
    <property type="entry name" value="P_typ_ATPase_HD_dom"/>
</dbReference>
<comment type="caution">
    <text evidence="12">The sequence shown here is derived from an EMBL/GenBank/DDBJ whole genome shotgun (WGS) entry which is preliminary data.</text>
</comment>
<dbReference type="Gene3D" id="2.70.150.10">
    <property type="entry name" value="Calcium-transporting ATPase, cytoplasmic transduction domain A"/>
    <property type="match status" value="1"/>
</dbReference>
<dbReference type="InterPro" id="IPR023214">
    <property type="entry name" value="HAD_sf"/>
</dbReference>
<dbReference type="InterPro" id="IPR027256">
    <property type="entry name" value="P-typ_ATPase_IB"/>
</dbReference>
<dbReference type="Pfam" id="PF00122">
    <property type="entry name" value="E1-E2_ATPase"/>
    <property type="match status" value="1"/>
</dbReference>
<evidence type="ECO:0000313" key="12">
    <source>
        <dbReference type="EMBL" id="ERJ97797.1"/>
    </source>
</evidence>
<dbReference type="AlphaFoldDB" id="U2KZS0"/>
<dbReference type="GO" id="GO:0016887">
    <property type="term" value="F:ATP hydrolysis activity"/>
    <property type="evidence" value="ECO:0007669"/>
    <property type="project" value="InterPro"/>
</dbReference>
<keyword evidence="10" id="KW-1003">Cell membrane</keyword>
<dbReference type="SUPFAM" id="SSF81665">
    <property type="entry name" value="Calcium ATPase, transmembrane domain M"/>
    <property type="match status" value="1"/>
</dbReference>
<comment type="catalytic activity">
    <reaction evidence="9">
        <text>Zn(2+)(in) + ATP + H2O = Zn(2+)(out) + ADP + phosphate + H(+)</text>
        <dbReference type="Rhea" id="RHEA:20621"/>
        <dbReference type="ChEBI" id="CHEBI:15377"/>
        <dbReference type="ChEBI" id="CHEBI:15378"/>
        <dbReference type="ChEBI" id="CHEBI:29105"/>
        <dbReference type="ChEBI" id="CHEBI:30616"/>
        <dbReference type="ChEBI" id="CHEBI:43474"/>
        <dbReference type="ChEBI" id="CHEBI:456216"/>
        <dbReference type="EC" id="7.2.2.12"/>
    </reaction>
</comment>
<dbReference type="NCBIfam" id="TIGR01525">
    <property type="entry name" value="ATPase-IB_hvy"/>
    <property type="match status" value="1"/>
</dbReference>
<keyword evidence="7 10" id="KW-0472">Membrane</keyword>
<feature type="transmembrane region" description="Helical" evidence="10">
    <location>
        <begin position="594"/>
        <end position="616"/>
    </location>
</feature>
<sequence length="646" mass="69425">MEHDHGEEKLPAGKIITAAAMLITGLLLQEWDAAWFQNTPTRLVFYGVAYAFVALPVVREASEWAVKGDIFSEFMLMTIATIGAFAIGEYPEAVAVMLLYCIGEAFQDRAVDRARDNIEALIKLRPTKVRRVTNHLPIAEESPNIGATTVETDPDDVKVGDIIEIRAGERVPLDGTLCAPSPLGDGRSETSAAFNTAALTGESAPRNITSGAEVLAGMIPTDRVVRLCVLRPASESAISRILKMVEEAAERKSPTELFIRKFAHVYTPTVIALAVLTVLLPWIYTTIDGGFHYVFSEWFRRALVFLVISCPCALVISIPLTYFGGIGAGSKRGILFKGGNYLDAMTRVDTVVFDKTGTLTSGAFTLQKTVGLTDDDLQSIVAIEQNSNHPIAKAIVNGRHSDRRATIKDIAGHGIEGTVDGKAWLIGTQRLLDKHQVAYPTTVNGLSGTVILCACNGEFRGHIELADTPKADARAAVDALREAGVKRIDILSGDRQAMVDEVSAALGIDNGLGNLLPQDKVNYIEQLEQRGMTVAFVGDGINDAPVLALSSVGMAMGAMGSDVAIETADVIIQTDEPSKVAEALRLSRRTRTIVYQNIALAIGIKLLVMCLGLLGVATLWEAVFADSGVALLAVLNATRIFLKVKK</sequence>
<dbReference type="SUPFAM" id="SSF56784">
    <property type="entry name" value="HAD-like"/>
    <property type="match status" value="1"/>
</dbReference>
<keyword evidence="10" id="KW-0547">Nucleotide-binding</keyword>
<evidence type="ECO:0000256" key="6">
    <source>
        <dbReference type="ARBA" id="ARBA00022989"/>
    </source>
</evidence>
<keyword evidence="13" id="KW-1185">Reference proteome</keyword>
<accession>U2KZS0</accession>
<dbReference type="SFLD" id="SFLDG00002">
    <property type="entry name" value="C1.7:_P-type_atpase_like"/>
    <property type="match status" value="1"/>
</dbReference>
<evidence type="ECO:0000256" key="2">
    <source>
        <dbReference type="ARBA" id="ARBA00006024"/>
    </source>
</evidence>
<dbReference type="PANTHER" id="PTHR48085">
    <property type="entry name" value="CADMIUM/ZINC-TRANSPORTING ATPASE HMA2-RELATED"/>
    <property type="match status" value="1"/>
</dbReference>
<dbReference type="Pfam" id="PF00702">
    <property type="entry name" value="Hydrolase"/>
    <property type="match status" value="1"/>
</dbReference>
<evidence type="ECO:0000256" key="1">
    <source>
        <dbReference type="ARBA" id="ARBA00004370"/>
    </source>
</evidence>
<evidence type="ECO:0000256" key="10">
    <source>
        <dbReference type="RuleBase" id="RU362081"/>
    </source>
</evidence>
<dbReference type="GO" id="GO:0015086">
    <property type="term" value="F:cadmium ion transmembrane transporter activity"/>
    <property type="evidence" value="ECO:0007669"/>
    <property type="project" value="TreeGrafter"/>
</dbReference>
<dbReference type="PRINTS" id="PR00119">
    <property type="entry name" value="CATATPASE"/>
</dbReference>
<feature type="transmembrane region" description="Helical" evidence="10">
    <location>
        <begin position="43"/>
        <end position="58"/>
    </location>
</feature>
<dbReference type="InterPro" id="IPR018303">
    <property type="entry name" value="ATPase_P-typ_P_site"/>
</dbReference>
<dbReference type="InterPro" id="IPR001757">
    <property type="entry name" value="P_typ_ATPase"/>
</dbReference>
<dbReference type="NCBIfam" id="TIGR01494">
    <property type="entry name" value="ATPase_P-type"/>
    <property type="match status" value="1"/>
</dbReference>